<organism evidence="4 5">
    <name type="scientific">Candidatus Neomicrothrix parvicella RN1</name>
    <dbReference type="NCBI Taxonomy" id="1229780"/>
    <lineage>
        <taxon>Bacteria</taxon>
        <taxon>Bacillati</taxon>
        <taxon>Actinomycetota</taxon>
        <taxon>Acidimicrobiia</taxon>
        <taxon>Acidimicrobiales</taxon>
        <taxon>Microthrixaceae</taxon>
        <taxon>Candidatus Neomicrothrix</taxon>
    </lineage>
</organism>
<feature type="compositionally biased region" description="Pro residues" evidence="1">
    <location>
        <begin position="351"/>
        <end position="362"/>
    </location>
</feature>
<dbReference type="Gene3D" id="1.10.510.10">
    <property type="entry name" value="Transferase(Phosphotransferase) domain 1"/>
    <property type="match status" value="1"/>
</dbReference>
<dbReference type="InterPro" id="IPR002575">
    <property type="entry name" value="Aminoglycoside_PTrfase"/>
</dbReference>
<name>R4YW80_9ACTN</name>
<dbReference type="SUPFAM" id="SSF56112">
    <property type="entry name" value="Protein kinase-like (PK-like)"/>
    <property type="match status" value="1"/>
</dbReference>
<protein>
    <recommendedName>
        <fullName evidence="3">Aminoglycoside phosphotransferase domain-containing protein</fullName>
    </recommendedName>
</protein>
<evidence type="ECO:0000313" key="5">
    <source>
        <dbReference type="Proteomes" id="UP000018291"/>
    </source>
</evidence>
<keyword evidence="5" id="KW-1185">Reference proteome</keyword>
<dbReference type="Proteomes" id="UP000018291">
    <property type="component" value="Unassembled WGS sequence"/>
</dbReference>
<dbReference type="Pfam" id="PF01636">
    <property type="entry name" value="APH"/>
    <property type="match status" value="1"/>
</dbReference>
<reference evidence="4 5" key="1">
    <citation type="journal article" date="2013" name="ISME J.">
        <title>Metabolic model for the filamentous 'Candidatus Microthrix parvicella' based on genomic and metagenomic analyses.</title>
        <authorList>
            <person name="Jon McIlroy S."/>
            <person name="Kristiansen R."/>
            <person name="Albertsen M."/>
            <person name="Michael Karst S."/>
            <person name="Rossetti S."/>
            <person name="Lund Nielsen J."/>
            <person name="Tandoi V."/>
            <person name="James Seviour R."/>
            <person name="Nielsen P.H."/>
        </authorList>
    </citation>
    <scope>NUCLEOTIDE SEQUENCE [LARGE SCALE GENOMIC DNA]</scope>
    <source>
        <strain evidence="4 5">RN1</strain>
    </source>
</reference>
<evidence type="ECO:0000256" key="1">
    <source>
        <dbReference type="SAM" id="MobiDB-lite"/>
    </source>
</evidence>
<dbReference type="STRING" id="1229780.BN381_100042"/>
<evidence type="ECO:0000259" key="3">
    <source>
        <dbReference type="Pfam" id="PF01636"/>
    </source>
</evidence>
<keyword evidence="2" id="KW-0812">Transmembrane</keyword>
<keyword evidence="2" id="KW-1133">Transmembrane helix</keyword>
<feature type="domain" description="Aminoglycoside phosphotransferase" evidence="3">
    <location>
        <begin position="126"/>
        <end position="180"/>
    </location>
</feature>
<dbReference type="AlphaFoldDB" id="R4YW80"/>
<evidence type="ECO:0000256" key="2">
    <source>
        <dbReference type="SAM" id="Phobius"/>
    </source>
</evidence>
<feature type="transmembrane region" description="Helical" evidence="2">
    <location>
        <begin position="396"/>
        <end position="417"/>
    </location>
</feature>
<dbReference type="RefSeq" id="WP_012223316.1">
    <property type="nucleotide sequence ID" value="NZ_HG422565.1"/>
</dbReference>
<feature type="compositionally biased region" description="Low complexity" evidence="1">
    <location>
        <begin position="363"/>
        <end position="378"/>
    </location>
</feature>
<dbReference type="eggNOG" id="COG0515">
    <property type="taxonomic scope" value="Bacteria"/>
</dbReference>
<keyword evidence="2" id="KW-0472">Membrane</keyword>
<dbReference type="HOGENOM" id="CLU_048545_0_0_11"/>
<dbReference type="EMBL" id="CANL01000002">
    <property type="protein sequence ID" value="CCM62155.1"/>
    <property type="molecule type" value="Genomic_DNA"/>
</dbReference>
<dbReference type="InterPro" id="IPR011009">
    <property type="entry name" value="Kinase-like_dom_sf"/>
</dbReference>
<gene>
    <name evidence="4" type="ORF">BN381_100042</name>
</gene>
<feature type="region of interest" description="Disordered" evidence="1">
    <location>
        <begin position="320"/>
        <end position="391"/>
    </location>
</feature>
<dbReference type="OrthoDB" id="9795390at2"/>
<accession>R4YW80</accession>
<proteinExistence type="predicted"/>
<evidence type="ECO:0000313" key="4">
    <source>
        <dbReference type="EMBL" id="CCM62155.1"/>
    </source>
</evidence>
<comment type="caution">
    <text evidence="4">The sequence shown here is derived from an EMBL/GenBank/DDBJ whole genome shotgun (WGS) entry which is preliminary data.</text>
</comment>
<sequence>MAPQSWPSAIDYVAAVQDPEICVISDRLSGAQFKMNMMGIPVVKSGQTAAVFPVTMGDAGQALRLFTTPTQHAERYRALSKHLEEQPSPLFVGAEWIEEAIAYGTGRFPAVLMPWVPGKTLSAALDDATEERDTEAIAAMADTWLATADGLAESGIVHGDLQHGNIMVGPDGNFALIDYDGVWLEGLPLSMMEVGHPNYQHPGRLESDTVTKSADVFPGFVIYVSLRALSAEPKLWDEFHSGENLIFSQEDFVGVDKADRTIWSRLRELDDETAALAETLKAACRVMPDSFPSVREMAEKKEGSFAGATKYIVDRSSRSTAGSWWGADDGPGTPEPSAIADQGVPAMTPAPVAPGTPVPAPAQSPAATPAPAITTNPVPSRPQEPTSSSGDKKLRALAIISFLLGVIVMTIAVVLLISGS</sequence>